<evidence type="ECO:0000313" key="2">
    <source>
        <dbReference type="EMBL" id="KIW37941.1"/>
    </source>
</evidence>
<reference evidence="2 3" key="1">
    <citation type="submission" date="2015-01" db="EMBL/GenBank/DDBJ databases">
        <title>The Genome Sequence of Exophiala oligosperma CBS72588.</title>
        <authorList>
            <consortium name="The Broad Institute Genomics Platform"/>
            <person name="Cuomo C."/>
            <person name="de Hoog S."/>
            <person name="Gorbushina A."/>
            <person name="Stielow B."/>
            <person name="Teixiera M."/>
            <person name="Abouelleil A."/>
            <person name="Chapman S.B."/>
            <person name="Priest M."/>
            <person name="Young S.K."/>
            <person name="Wortman J."/>
            <person name="Nusbaum C."/>
            <person name="Birren B."/>
        </authorList>
    </citation>
    <scope>NUCLEOTIDE SEQUENCE [LARGE SCALE GENOMIC DNA]</scope>
    <source>
        <strain evidence="2 3">CBS 72588</strain>
    </source>
</reference>
<dbReference type="EMBL" id="KN847342">
    <property type="protein sequence ID" value="KIW37941.1"/>
    <property type="molecule type" value="Genomic_DNA"/>
</dbReference>
<dbReference type="VEuPathDB" id="FungiDB:PV06_09919"/>
<proteinExistence type="predicted"/>
<feature type="compositionally biased region" description="Polar residues" evidence="1">
    <location>
        <begin position="215"/>
        <end position="230"/>
    </location>
</feature>
<feature type="compositionally biased region" description="Low complexity" evidence="1">
    <location>
        <begin position="33"/>
        <end position="55"/>
    </location>
</feature>
<protein>
    <recommendedName>
        <fullName evidence="4">Only prolin and serin are matching in the corresponding protein</fullName>
    </recommendedName>
</protein>
<organism evidence="2 3">
    <name type="scientific">Exophiala oligosperma</name>
    <dbReference type="NCBI Taxonomy" id="215243"/>
    <lineage>
        <taxon>Eukaryota</taxon>
        <taxon>Fungi</taxon>
        <taxon>Dikarya</taxon>
        <taxon>Ascomycota</taxon>
        <taxon>Pezizomycotina</taxon>
        <taxon>Eurotiomycetes</taxon>
        <taxon>Chaetothyriomycetidae</taxon>
        <taxon>Chaetothyriales</taxon>
        <taxon>Herpotrichiellaceae</taxon>
        <taxon>Exophiala</taxon>
    </lineage>
</organism>
<evidence type="ECO:0008006" key="4">
    <source>
        <dbReference type="Google" id="ProtNLM"/>
    </source>
</evidence>
<feature type="compositionally biased region" description="Polar residues" evidence="1">
    <location>
        <begin position="21"/>
        <end position="32"/>
    </location>
</feature>
<dbReference type="STRING" id="215243.A0A0D2ACC1"/>
<evidence type="ECO:0000313" key="3">
    <source>
        <dbReference type="Proteomes" id="UP000053342"/>
    </source>
</evidence>
<keyword evidence="3" id="KW-1185">Reference proteome</keyword>
<dbReference type="RefSeq" id="XP_016258157.1">
    <property type="nucleotide sequence ID" value="XM_016411403.1"/>
</dbReference>
<feature type="region of interest" description="Disordered" evidence="1">
    <location>
        <begin position="101"/>
        <end position="233"/>
    </location>
</feature>
<sequence>MNMDDSTPYTADATALAVVRSATSSVHLSSPTASTFSKGHSSSGSASSITSSPIPRESLDMYVGPKRLEDVTEEPPEKDEFEGYTLVNDSRAYDFPDYEKAFSDFHSRPSPPGSPVQPEWTLRDDDDWPWTAQNSQSPKRRRSMGQPAPLPTTNPHRLSSKLGSMKRRWKNRSAVEPRLSIITHPQNPASRSGSLNSSQILSPASSAISKHESLLPTSPGTALTSQTSLELPTEPAPIEQKHEEGEEEQRQATTPLLPPVLLEMCKKEEPIQSPLQSPSIAPTSAIMSSRTSMDMSQSCLPSPPLSTRPSMVSMHNRSRTNTMTGSIIPDIPTLQLSDPDPWLVRLGHANFNIYPEPYTPEAIDLDSYTEYRSNWDHARTNYAKHVARTAEHYGSTSKVFRLTEEKWASIDETWRRQHDLMRTALAPIFARLSDGDSEMQDSTTSSVVLETPASKVVLPIIDDKSGKFPEIGDGEIVGPMSVARPRALTGPGRGSYSHSPPPSPQRRNLIKVLIDIFHK</sequence>
<name>A0A0D2ACC1_9EURO</name>
<feature type="compositionally biased region" description="Polar residues" evidence="1">
    <location>
        <begin position="183"/>
        <end position="208"/>
    </location>
</feature>
<dbReference type="HOGENOM" id="CLU_020684_1_0_1"/>
<dbReference type="AlphaFoldDB" id="A0A0D2ACC1"/>
<accession>A0A0D2ACC1</accession>
<evidence type="ECO:0000256" key="1">
    <source>
        <dbReference type="SAM" id="MobiDB-lite"/>
    </source>
</evidence>
<gene>
    <name evidence="2" type="ORF">PV06_09919</name>
</gene>
<feature type="compositionally biased region" description="Acidic residues" evidence="1">
    <location>
        <begin position="71"/>
        <end position="82"/>
    </location>
</feature>
<dbReference type="GeneID" id="27361993"/>
<feature type="region of interest" description="Disordered" evidence="1">
    <location>
        <begin position="20"/>
        <end position="85"/>
    </location>
</feature>
<dbReference type="OrthoDB" id="3882058at2759"/>
<feature type="region of interest" description="Disordered" evidence="1">
    <location>
        <begin position="484"/>
        <end position="506"/>
    </location>
</feature>
<dbReference type="Proteomes" id="UP000053342">
    <property type="component" value="Unassembled WGS sequence"/>
</dbReference>